<accession>A0ACB7XSV0</accession>
<dbReference type="EMBL" id="CM037151">
    <property type="protein sequence ID" value="KAH7844131.1"/>
    <property type="molecule type" value="Genomic_DNA"/>
</dbReference>
<protein>
    <submittedName>
        <fullName evidence="1">Uncharacterized protein</fullName>
    </submittedName>
</protein>
<organism evidence="1 2">
    <name type="scientific">Vaccinium darrowii</name>
    <dbReference type="NCBI Taxonomy" id="229202"/>
    <lineage>
        <taxon>Eukaryota</taxon>
        <taxon>Viridiplantae</taxon>
        <taxon>Streptophyta</taxon>
        <taxon>Embryophyta</taxon>
        <taxon>Tracheophyta</taxon>
        <taxon>Spermatophyta</taxon>
        <taxon>Magnoliopsida</taxon>
        <taxon>eudicotyledons</taxon>
        <taxon>Gunneridae</taxon>
        <taxon>Pentapetalae</taxon>
        <taxon>asterids</taxon>
        <taxon>Ericales</taxon>
        <taxon>Ericaceae</taxon>
        <taxon>Vaccinioideae</taxon>
        <taxon>Vaccinieae</taxon>
        <taxon>Vaccinium</taxon>
    </lineage>
</organism>
<evidence type="ECO:0000313" key="1">
    <source>
        <dbReference type="EMBL" id="KAH7844131.1"/>
    </source>
</evidence>
<sequence length="186" mass="20266">MATEPPPTTEPLTTKPPTTEPPTTEPPTSEPPTTEPPTTEPRSTDLAGKNSKTRLFGGKAVQTLRCFAWFLVKHFRVDHHWLQEVPGHLITAAALTAATAYQNILSPPGGLWQDTKGYDQTAGTAILDSLHDPLFALYLNLNIAVLIASSWTIVLALSGLPTDNKLFLWLLIFSMYVSVACTTGVW</sequence>
<gene>
    <name evidence="1" type="ORF">Vadar_024647</name>
</gene>
<keyword evidence="2" id="KW-1185">Reference proteome</keyword>
<name>A0ACB7XSV0_9ERIC</name>
<reference evidence="1 2" key="1">
    <citation type="journal article" date="2021" name="Hortic Res">
        <title>High-quality reference genome and annotation aids understanding of berry development for evergreen blueberry (Vaccinium darrowii).</title>
        <authorList>
            <person name="Yu J."/>
            <person name="Hulse-Kemp A.M."/>
            <person name="Babiker E."/>
            <person name="Staton M."/>
        </authorList>
    </citation>
    <scope>NUCLEOTIDE SEQUENCE [LARGE SCALE GENOMIC DNA]</scope>
    <source>
        <strain evidence="2">cv. NJ 8807/NJ 8810</strain>
        <tissue evidence="1">Young leaf</tissue>
    </source>
</reference>
<evidence type="ECO:0000313" key="2">
    <source>
        <dbReference type="Proteomes" id="UP000828048"/>
    </source>
</evidence>
<proteinExistence type="predicted"/>
<dbReference type="Proteomes" id="UP000828048">
    <property type="component" value="Chromosome 1"/>
</dbReference>
<comment type="caution">
    <text evidence="1">The sequence shown here is derived from an EMBL/GenBank/DDBJ whole genome shotgun (WGS) entry which is preliminary data.</text>
</comment>